<sequence>KKQINCVFILLSVVYLTSCLIIIVILLVLKIYGMNLMIILGLGMRVLKSLLWLNLCLFKWLRKKMLLAKLKIFKN</sequence>
<accession>A0AAW0KIB5</accession>
<name>A0AAW0KIB5_QUESU</name>
<proteinExistence type="predicted"/>
<organism evidence="2 3">
    <name type="scientific">Quercus suber</name>
    <name type="common">Cork oak</name>
    <dbReference type="NCBI Taxonomy" id="58331"/>
    <lineage>
        <taxon>Eukaryota</taxon>
        <taxon>Viridiplantae</taxon>
        <taxon>Streptophyta</taxon>
        <taxon>Embryophyta</taxon>
        <taxon>Tracheophyta</taxon>
        <taxon>Spermatophyta</taxon>
        <taxon>Magnoliopsida</taxon>
        <taxon>eudicotyledons</taxon>
        <taxon>Gunneridae</taxon>
        <taxon>Pentapetalae</taxon>
        <taxon>rosids</taxon>
        <taxon>fabids</taxon>
        <taxon>Fagales</taxon>
        <taxon>Fagaceae</taxon>
        <taxon>Quercus</taxon>
    </lineage>
</organism>
<dbReference type="Proteomes" id="UP000237347">
    <property type="component" value="Unassembled WGS sequence"/>
</dbReference>
<keyword evidence="1" id="KW-0472">Membrane</keyword>
<comment type="caution">
    <text evidence="2">The sequence shown here is derived from an EMBL/GenBank/DDBJ whole genome shotgun (WGS) entry which is preliminary data.</text>
</comment>
<feature type="transmembrane region" description="Helical" evidence="1">
    <location>
        <begin position="7"/>
        <end position="32"/>
    </location>
</feature>
<gene>
    <name evidence="2" type="ORF">CFP56_018946</name>
</gene>
<dbReference type="AlphaFoldDB" id="A0AAW0KIB5"/>
<evidence type="ECO:0000313" key="3">
    <source>
        <dbReference type="Proteomes" id="UP000237347"/>
    </source>
</evidence>
<evidence type="ECO:0000256" key="1">
    <source>
        <dbReference type="SAM" id="Phobius"/>
    </source>
</evidence>
<keyword evidence="3" id="KW-1185">Reference proteome</keyword>
<keyword evidence="1" id="KW-0812">Transmembrane</keyword>
<evidence type="ECO:0000313" key="2">
    <source>
        <dbReference type="EMBL" id="KAK7838924.1"/>
    </source>
</evidence>
<keyword evidence="1" id="KW-1133">Transmembrane helix</keyword>
<feature type="non-terminal residue" evidence="2">
    <location>
        <position position="1"/>
    </location>
</feature>
<dbReference type="EMBL" id="PKMF04000295">
    <property type="protein sequence ID" value="KAK7838924.1"/>
    <property type="molecule type" value="Genomic_DNA"/>
</dbReference>
<reference evidence="2 3" key="1">
    <citation type="journal article" date="2018" name="Sci. Data">
        <title>The draft genome sequence of cork oak.</title>
        <authorList>
            <person name="Ramos A.M."/>
            <person name="Usie A."/>
            <person name="Barbosa P."/>
            <person name="Barros P.M."/>
            <person name="Capote T."/>
            <person name="Chaves I."/>
            <person name="Simoes F."/>
            <person name="Abreu I."/>
            <person name="Carrasquinho I."/>
            <person name="Faro C."/>
            <person name="Guimaraes J.B."/>
            <person name="Mendonca D."/>
            <person name="Nobrega F."/>
            <person name="Rodrigues L."/>
            <person name="Saibo N.J.M."/>
            <person name="Varela M.C."/>
            <person name="Egas C."/>
            <person name="Matos J."/>
            <person name="Miguel C.M."/>
            <person name="Oliveira M.M."/>
            <person name="Ricardo C.P."/>
            <person name="Goncalves S."/>
        </authorList>
    </citation>
    <scope>NUCLEOTIDE SEQUENCE [LARGE SCALE GENOMIC DNA]</scope>
    <source>
        <strain evidence="3">cv. HL8</strain>
    </source>
</reference>
<feature type="transmembrane region" description="Helical" evidence="1">
    <location>
        <begin position="38"/>
        <end position="61"/>
    </location>
</feature>
<protein>
    <submittedName>
        <fullName evidence="2">Uncharacterized protein</fullName>
    </submittedName>
</protein>